<dbReference type="Gene3D" id="3.40.50.150">
    <property type="entry name" value="Vaccinia Virus protein VP39"/>
    <property type="match status" value="1"/>
</dbReference>
<protein>
    <submittedName>
        <fullName evidence="3">Class I SAM-dependent methyltransferase</fullName>
    </submittedName>
</protein>
<dbReference type="CDD" id="cd02440">
    <property type="entry name" value="AdoMet_MTases"/>
    <property type="match status" value="1"/>
</dbReference>
<sequence length="336" mass="38274">MSEEYDSKIVAEHWSMADCSASDRNFYCFPAIRNRSCRLIFGETDASRKDWCEYWTIEKYLKPLVPVGRCLSICCGFGEVERTLARLGAAERITGIDIAPGAIEQARVRADREGFHNIEYRVCDVNKEELPEAEYDLIWANGALHHIRDIELVVGRLSRALKPGGLLVSNEYVGPDYQQLSVRQQEIINAVKHLLPRELRTPLTGPPDAPGPSLGAKVKDLLGRVVNSYKLRDDVVYEKLWDMPSVAWFRKTDPSECVRSSAIVPVLKEHFAEVDVRYFNGSIIFYALDQAFYQNYDPGSAAHRRLLEMIFALEEHYVACGEFQQDNAHIICRKVQ</sequence>
<dbReference type="InterPro" id="IPR029063">
    <property type="entry name" value="SAM-dependent_MTases_sf"/>
</dbReference>
<keyword evidence="4" id="KW-1185">Reference proteome</keyword>
<dbReference type="Pfam" id="PF13649">
    <property type="entry name" value="Methyltransf_25"/>
    <property type="match status" value="1"/>
</dbReference>
<keyword evidence="1" id="KW-0808">Transferase</keyword>
<evidence type="ECO:0000313" key="3">
    <source>
        <dbReference type="EMBL" id="MBJ6799243.1"/>
    </source>
</evidence>
<proteinExistence type="predicted"/>
<dbReference type="SUPFAM" id="SSF53335">
    <property type="entry name" value="S-adenosyl-L-methionine-dependent methyltransferases"/>
    <property type="match status" value="1"/>
</dbReference>
<dbReference type="GO" id="GO:0032259">
    <property type="term" value="P:methylation"/>
    <property type="evidence" value="ECO:0007669"/>
    <property type="project" value="UniProtKB-KW"/>
</dbReference>
<dbReference type="GO" id="GO:0008168">
    <property type="term" value="F:methyltransferase activity"/>
    <property type="evidence" value="ECO:0007669"/>
    <property type="project" value="UniProtKB-KW"/>
</dbReference>
<feature type="domain" description="Methyltransferase" evidence="2">
    <location>
        <begin position="71"/>
        <end position="165"/>
    </location>
</feature>
<name>A0ABS0YMT9_9BACT</name>
<organism evidence="3 4">
    <name type="scientific">Geomonas propionica</name>
    <dbReference type="NCBI Taxonomy" id="2798582"/>
    <lineage>
        <taxon>Bacteria</taxon>
        <taxon>Pseudomonadati</taxon>
        <taxon>Thermodesulfobacteriota</taxon>
        <taxon>Desulfuromonadia</taxon>
        <taxon>Geobacterales</taxon>
        <taxon>Geobacteraceae</taxon>
        <taxon>Geomonas</taxon>
    </lineage>
</organism>
<gene>
    <name evidence="3" type="ORF">JFN90_03730</name>
</gene>
<dbReference type="RefSeq" id="WP_199393757.1">
    <property type="nucleotide sequence ID" value="NZ_JAEMHK010000002.1"/>
</dbReference>
<keyword evidence="3" id="KW-0489">Methyltransferase</keyword>
<accession>A0ABS0YMT9</accession>
<evidence type="ECO:0000256" key="1">
    <source>
        <dbReference type="ARBA" id="ARBA00022679"/>
    </source>
</evidence>
<dbReference type="Proteomes" id="UP000641025">
    <property type="component" value="Unassembled WGS sequence"/>
</dbReference>
<evidence type="ECO:0000259" key="2">
    <source>
        <dbReference type="Pfam" id="PF13649"/>
    </source>
</evidence>
<dbReference type="InterPro" id="IPR041698">
    <property type="entry name" value="Methyltransf_25"/>
</dbReference>
<dbReference type="EMBL" id="JAEMHK010000002">
    <property type="protein sequence ID" value="MBJ6799243.1"/>
    <property type="molecule type" value="Genomic_DNA"/>
</dbReference>
<comment type="caution">
    <text evidence="3">The sequence shown here is derived from an EMBL/GenBank/DDBJ whole genome shotgun (WGS) entry which is preliminary data.</text>
</comment>
<evidence type="ECO:0000313" key="4">
    <source>
        <dbReference type="Proteomes" id="UP000641025"/>
    </source>
</evidence>
<dbReference type="PANTHER" id="PTHR43861">
    <property type="entry name" value="TRANS-ACONITATE 2-METHYLTRANSFERASE-RELATED"/>
    <property type="match status" value="1"/>
</dbReference>
<reference evidence="3 4" key="1">
    <citation type="submission" date="2020-12" db="EMBL/GenBank/DDBJ databases">
        <title>Geomonas sp. Red259, isolated from paddy soil.</title>
        <authorList>
            <person name="Xu Z."/>
            <person name="Zhang Z."/>
            <person name="Masuda Y."/>
            <person name="Itoh H."/>
            <person name="Senoo K."/>
        </authorList>
    </citation>
    <scope>NUCLEOTIDE SEQUENCE [LARGE SCALE GENOMIC DNA]</scope>
    <source>
        <strain evidence="3 4">Red259</strain>
    </source>
</reference>